<protein>
    <submittedName>
        <fullName evidence="4">Porin family protein</fullName>
    </submittedName>
</protein>
<dbReference type="InterPro" id="IPR011250">
    <property type="entry name" value="OMP/PagP_B-barrel"/>
</dbReference>
<evidence type="ECO:0000256" key="2">
    <source>
        <dbReference type="SAM" id="SignalP"/>
    </source>
</evidence>
<feature type="signal peptide" evidence="2">
    <location>
        <begin position="1"/>
        <end position="16"/>
    </location>
</feature>
<keyword evidence="5" id="KW-1185">Reference proteome</keyword>
<dbReference type="Pfam" id="PF13505">
    <property type="entry name" value="OMP_b-brl"/>
    <property type="match status" value="1"/>
</dbReference>
<dbReference type="EMBL" id="CP041166">
    <property type="protein sequence ID" value="QFR43013.1"/>
    <property type="molecule type" value="Genomic_DNA"/>
</dbReference>
<reference evidence="5" key="1">
    <citation type="submission" date="2019-06" db="EMBL/GenBank/DDBJ databases">
        <title>Sulfurimonas gotlandica sp. nov., a chemoautotrophic and psychrotolerant epsilonproteobacterium isolated from a pelagic redoxcline, and an emended description of the genus Sulfurimonas.</title>
        <authorList>
            <person name="Wang S."/>
            <person name="Jiang L."/>
            <person name="Shao Z."/>
        </authorList>
    </citation>
    <scope>NUCLEOTIDE SEQUENCE [LARGE SCALE GENOMIC DNA]</scope>
    <source>
        <strain evidence="5">1-1N</strain>
    </source>
</reference>
<dbReference type="KEGG" id="suln:FJR47_03470"/>
<sequence>MKKIVLAVLLATGLMAADSGMYVGLDVGNTDYNIKASALGISVEESYDDASYTFKAGYYIDANSRVYASYQYIDVEDGDSAFYGVGYDYLIGNGALKPFVGAFVGYGSAEDDEGYVDMSGTVYGGQIGLNYAINENFSAEAGYRYMKSNMDDNIVESDINVNIEIDEIKNWFVGVNYKF</sequence>
<evidence type="ECO:0000313" key="4">
    <source>
        <dbReference type="EMBL" id="QFR43013.1"/>
    </source>
</evidence>
<proteinExistence type="predicted"/>
<accession>A0AAJ4DMC0</accession>
<dbReference type="InterPro" id="IPR027385">
    <property type="entry name" value="Beta-barrel_OMP"/>
</dbReference>
<name>A0AAJ4DMC0_9BACT</name>
<dbReference type="RefSeq" id="WP_152299076.1">
    <property type="nucleotide sequence ID" value="NZ_CP041166.1"/>
</dbReference>
<keyword evidence="1 2" id="KW-0732">Signal</keyword>
<evidence type="ECO:0000259" key="3">
    <source>
        <dbReference type="Pfam" id="PF13505"/>
    </source>
</evidence>
<dbReference type="AlphaFoldDB" id="A0AAJ4DMC0"/>
<evidence type="ECO:0000256" key="1">
    <source>
        <dbReference type="ARBA" id="ARBA00022729"/>
    </source>
</evidence>
<gene>
    <name evidence="4" type="ORF">FJR47_03470</name>
</gene>
<evidence type="ECO:0000313" key="5">
    <source>
        <dbReference type="Proteomes" id="UP000326061"/>
    </source>
</evidence>
<feature type="domain" description="Outer membrane protein beta-barrel" evidence="3">
    <location>
        <begin position="5"/>
        <end position="179"/>
    </location>
</feature>
<dbReference type="Proteomes" id="UP000326061">
    <property type="component" value="Chromosome"/>
</dbReference>
<dbReference type="Gene3D" id="2.40.160.20">
    <property type="match status" value="1"/>
</dbReference>
<dbReference type="SUPFAM" id="SSF56925">
    <property type="entry name" value="OMPA-like"/>
    <property type="match status" value="1"/>
</dbReference>
<organism evidence="4 5">
    <name type="scientific">Sulfurimonas xiamenensis</name>
    <dbReference type="NCBI Taxonomy" id="2590021"/>
    <lineage>
        <taxon>Bacteria</taxon>
        <taxon>Pseudomonadati</taxon>
        <taxon>Campylobacterota</taxon>
        <taxon>Epsilonproteobacteria</taxon>
        <taxon>Campylobacterales</taxon>
        <taxon>Sulfurimonadaceae</taxon>
        <taxon>Sulfurimonas</taxon>
    </lineage>
</organism>
<feature type="chain" id="PRO_5042505334" evidence="2">
    <location>
        <begin position="17"/>
        <end position="179"/>
    </location>
</feature>